<sequence length="343" mass="38280">MPFVTLWQALFAVSEIMKGFIGSDDTDALSDVVEKVVQGHNPERENEKDVGCSKVMAERVPFPEGARGEDTDKSGCKPKLNRDIDDRKEGSMGKIITTRLFPHSTQAVQVQDTKRGNEKDAECGEKAERVPTPECTRVENVNSNGCEPEFSRDTCDKKEVAQEQDPERGNEKDTECSREKAERVQSPESALAQKATNSGCKPEFSRDTCDRREVVQMHDSEMGNEKDAECSKEIAEQVPFPDCSREEKIDDNGFEPVSSRDTDDRKEVVHVCDPERGNEKDAECSRKTAERVPTHEFVRVKKNSGVSQHNSHGEYIAHTSSESGVNGTTLNPLAREFRPATKV</sequence>
<evidence type="ECO:0000313" key="3">
    <source>
        <dbReference type="Proteomes" id="UP000275408"/>
    </source>
</evidence>
<feature type="compositionally biased region" description="Basic and acidic residues" evidence="1">
    <location>
        <begin position="66"/>
        <end position="86"/>
    </location>
</feature>
<feature type="compositionally biased region" description="Polar residues" evidence="1">
    <location>
        <begin position="318"/>
        <end position="331"/>
    </location>
</feature>
<evidence type="ECO:0000256" key="1">
    <source>
        <dbReference type="SAM" id="MobiDB-lite"/>
    </source>
</evidence>
<feature type="compositionally biased region" description="Basic and acidic residues" evidence="1">
    <location>
        <begin position="112"/>
        <end position="131"/>
    </location>
</feature>
<evidence type="ECO:0000313" key="2">
    <source>
        <dbReference type="EMBL" id="RMX38468.1"/>
    </source>
</evidence>
<reference evidence="2 3" key="1">
    <citation type="journal article" date="2018" name="Sci. Rep.">
        <title>Comparative analysis of the Pocillopora damicornis genome highlights role of immune system in coral evolution.</title>
        <authorList>
            <person name="Cunning R."/>
            <person name="Bay R.A."/>
            <person name="Gillette P."/>
            <person name="Baker A.C."/>
            <person name="Traylor-Knowles N."/>
        </authorList>
    </citation>
    <scope>NUCLEOTIDE SEQUENCE [LARGE SCALE GENOMIC DNA]</scope>
    <source>
        <strain evidence="2">RSMAS</strain>
        <tissue evidence="2">Whole animal</tissue>
    </source>
</reference>
<proteinExistence type="predicted"/>
<dbReference type="AlphaFoldDB" id="A0A3M6TB02"/>
<organism evidence="2 3">
    <name type="scientific">Pocillopora damicornis</name>
    <name type="common">Cauliflower coral</name>
    <name type="synonym">Millepora damicornis</name>
    <dbReference type="NCBI Taxonomy" id="46731"/>
    <lineage>
        <taxon>Eukaryota</taxon>
        <taxon>Metazoa</taxon>
        <taxon>Cnidaria</taxon>
        <taxon>Anthozoa</taxon>
        <taxon>Hexacorallia</taxon>
        <taxon>Scleractinia</taxon>
        <taxon>Astrocoeniina</taxon>
        <taxon>Pocilloporidae</taxon>
        <taxon>Pocillopora</taxon>
    </lineage>
</organism>
<protein>
    <submittedName>
        <fullName evidence="2">Uncharacterized protein</fullName>
    </submittedName>
</protein>
<comment type="caution">
    <text evidence="2">The sequence shown here is derived from an EMBL/GenBank/DDBJ whole genome shotgun (WGS) entry which is preliminary data.</text>
</comment>
<feature type="region of interest" description="Disordered" evidence="1">
    <location>
        <begin position="101"/>
        <end position="211"/>
    </location>
</feature>
<keyword evidence="3" id="KW-1185">Reference proteome</keyword>
<feature type="compositionally biased region" description="Basic and acidic residues" evidence="1">
    <location>
        <begin position="149"/>
        <end position="185"/>
    </location>
</feature>
<feature type="region of interest" description="Disordered" evidence="1">
    <location>
        <begin position="301"/>
        <end position="343"/>
    </location>
</feature>
<accession>A0A3M6TB02</accession>
<name>A0A3M6TB02_POCDA</name>
<feature type="region of interest" description="Disordered" evidence="1">
    <location>
        <begin position="241"/>
        <end position="266"/>
    </location>
</feature>
<dbReference type="Proteomes" id="UP000275408">
    <property type="component" value="Unassembled WGS sequence"/>
</dbReference>
<gene>
    <name evidence="2" type="ORF">pdam_00016778</name>
</gene>
<dbReference type="EMBL" id="RCHS01003996">
    <property type="protein sequence ID" value="RMX38468.1"/>
    <property type="molecule type" value="Genomic_DNA"/>
</dbReference>
<feature type="region of interest" description="Disordered" evidence="1">
    <location>
        <begin position="62"/>
        <end position="86"/>
    </location>
</feature>